<keyword evidence="4" id="KW-0800">Toxin</keyword>
<feature type="compositionally biased region" description="Basic and acidic residues" evidence="9">
    <location>
        <begin position="542"/>
        <end position="551"/>
    </location>
</feature>
<dbReference type="PRINTS" id="PR00313">
    <property type="entry name" value="CABNDNGRPT"/>
</dbReference>
<evidence type="ECO:0000256" key="6">
    <source>
        <dbReference type="ARBA" id="ARBA00022837"/>
    </source>
</evidence>
<evidence type="ECO:0000256" key="8">
    <source>
        <dbReference type="ARBA" id="ARBA00023136"/>
    </source>
</evidence>
<dbReference type="GO" id="GO:0016020">
    <property type="term" value="C:membrane"/>
    <property type="evidence" value="ECO:0007669"/>
    <property type="project" value="UniProtKB-SubCell"/>
</dbReference>
<dbReference type="PANTHER" id="PTHR38340:SF1">
    <property type="entry name" value="S-LAYER PROTEIN"/>
    <property type="match status" value="1"/>
</dbReference>
<gene>
    <name evidence="10" type="ORF">C8N29_1151</name>
</gene>
<keyword evidence="3" id="KW-0964">Secreted</keyword>
<comment type="caution">
    <text evidence="10">The sequence shown here is derived from an EMBL/GenBank/DDBJ whole genome shotgun (WGS) entry which is preliminary data.</text>
</comment>
<feature type="region of interest" description="Disordered" evidence="9">
    <location>
        <begin position="517"/>
        <end position="578"/>
    </location>
</feature>
<dbReference type="SUPFAM" id="SSF51120">
    <property type="entry name" value="beta-Roll"/>
    <property type="match status" value="4"/>
</dbReference>
<dbReference type="PROSITE" id="PS00330">
    <property type="entry name" value="HEMOLYSIN_CALCIUM"/>
    <property type="match status" value="6"/>
</dbReference>
<dbReference type="GO" id="GO:0005509">
    <property type="term" value="F:calcium ion binding"/>
    <property type="evidence" value="ECO:0007669"/>
    <property type="project" value="InterPro"/>
</dbReference>
<dbReference type="GO" id="GO:0090729">
    <property type="term" value="F:toxin activity"/>
    <property type="evidence" value="ECO:0007669"/>
    <property type="project" value="UniProtKB-KW"/>
</dbReference>
<dbReference type="InterPro" id="IPR011049">
    <property type="entry name" value="Serralysin-like_metalloprot_C"/>
</dbReference>
<dbReference type="PRINTS" id="PR01488">
    <property type="entry name" value="RTXTOXINA"/>
</dbReference>
<evidence type="ECO:0000256" key="4">
    <source>
        <dbReference type="ARBA" id="ARBA00022656"/>
    </source>
</evidence>
<dbReference type="EMBL" id="QAON01000015">
    <property type="protein sequence ID" value="PTQ87916.1"/>
    <property type="molecule type" value="Genomic_DNA"/>
</dbReference>
<feature type="compositionally biased region" description="Acidic residues" evidence="9">
    <location>
        <begin position="517"/>
        <end position="527"/>
    </location>
</feature>
<dbReference type="GO" id="GO:0005576">
    <property type="term" value="C:extracellular region"/>
    <property type="evidence" value="ECO:0007669"/>
    <property type="project" value="UniProtKB-SubCell"/>
</dbReference>
<dbReference type="PANTHER" id="PTHR38340">
    <property type="entry name" value="S-LAYER PROTEIN"/>
    <property type="match status" value="1"/>
</dbReference>
<name>A0A2T5IVK9_9GAMM</name>
<dbReference type="OrthoDB" id="6450827at2"/>
<dbReference type="RefSeq" id="WP_107866527.1">
    <property type="nucleotide sequence ID" value="NZ_QAON01000015.1"/>
</dbReference>
<dbReference type="InterPro" id="IPR050557">
    <property type="entry name" value="RTX_toxin/Mannuronan_C5-epim"/>
</dbReference>
<protein>
    <submittedName>
        <fullName evidence="10">Ca2+-binding RTX toxin-like protein</fullName>
    </submittedName>
</protein>
<evidence type="ECO:0000256" key="1">
    <source>
        <dbReference type="ARBA" id="ARBA00004370"/>
    </source>
</evidence>
<dbReference type="Pfam" id="PF00353">
    <property type="entry name" value="HemolysinCabind"/>
    <property type="match status" value="12"/>
</dbReference>
<dbReference type="Gene3D" id="2.150.10.10">
    <property type="entry name" value="Serralysin-like metalloprotease, C-terminal"/>
    <property type="match status" value="10"/>
</dbReference>
<dbReference type="Gene3D" id="3.40.50.1820">
    <property type="entry name" value="alpha/beta hydrolase"/>
    <property type="match status" value="1"/>
</dbReference>
<sequence>MNTQIQAIFDHALLANAVYKNLTANTTPEVFAASLTGWPPALATYLSTRYKVVETYNMGDNVSGYNGALFVGIVENDNQNKYIFANRGTEPTSPSDLFADLLLAISGANQQLPVMQAYFEQALVKVNGNLLTVTGHSLGGYLSVVLQNPDENGIFIDKTYTFNGAGIFNVALTGSIVNAGLVALGYEPITVSPSLPIENYYTVEGLTVTSATGVYGGVRIPVNTDVIGLGGVGGLEGHSIANLTDALAVYNLMGMVDSDITLAELNGIHEAMSKDGLIENDALVKVFGTLLTKSLTIFQQTTKDKVDLLNVSANNNNAMHEAIYAMVNDLATTAQALKIIPLVSFTNQGELQLFNAQIPNNIAYRYALQVLNPFFVESSDSANTETMYQVFNEHQELDLYDADTEKGTLTLEWLEKRHEMLNTQIKANIQNRGFMTHEGEYNYYYEAIINNERVIVKDMSTTSRSLNDPDSPMVEKTRYTKFADKNNANFTGGDDKDYLFGHQGNDVLYGLEEEDYLEGGEGDDTLDGGEGRDILVGMTGDDSLKGDKGNDTLEGGAGKDTLDGGEDHDKLYSHSGDDTLKGGLGDDLLDGGKENDTLDGDDGNDILLGQLGDDILHGGKGNDYLYGGEGEDELFGEAGNDLIVGGKGILTTAKGGEGNDLIFSDTVWAYEDTLIGESGNDYLAAYGGNDILKGEAGNDYLLGYTGNDSLLGGADNDVVQAGEGDDTLVGGLHHDLLRGGNGNDTYSYTQLEGVDLIEDSDGKIVIQNVTLAVTDYNNEKKLWQSNTGQEIRRLSNEEGNLTTVLIGQHNNQIVISNFQQSQFGLTFSGGEQERVINVSDPAKQGTNQNNIIEISNHVYGLEGNDYLYGTVNNDKLYGGIGGDFLIGLSGDDYIEGNGDDDIIFGGDGDDILYGDSGDDVIFSALKIPVSFYSWGLDRKIPLSSIHTQNPAEGQFADEFDNISYKIERVLDTENESYTIYFNGIDENLDVLLPVIKIYAEISGEKYMLYSTYSPEVYFELTDEYNYFLDLRYEGLINNDDVYGGDGDDFLIGSGGIDKIYGNKDNDYLYGRGGDDYLYGNEGKDEIFGGDGIDLIDGGLENDKLYGGYESDVLYGGMGDDLVLGDFPNLYGTTTPPDSINSSRYGHDILYGEKGNDTLFGGGADDYLYGNEDDDVVVGNEGNDYLFGGKDNDILYGDSHEQSEAAEGNDYLEGGEGKDTLFGNGGDDVLMGGQERDELYDPSQLNGQLFPLKLI</sequence>
<dbReference type="InterPro" id="IPR029058">
    <property type="entry name" value="AB_hydrolase_fold"/>
</dbReference>
<dbReference type="Proteomes" id="UP000244223">
    <property type="component" value="Unassembled WGS sequence"/>
</dbReference>
<dbReference type="InterPro" id="IPR018511">
    <property type="entry name" value="Hemolysin-typ_Ca-bd_CS"/>
</dbReference>
<feature type="compositionally biased region" description="Basic and acidic residues" evidence="9">
    <location>
        <begin position="560"/>
        <end position="578"/>
    </location>
</feature>
<evidence type="ECO:0000256" key="9">
    <source>
        <dbReference type="SAM" id="MobiDB-lite"/>
    </source>
</evidence>
<keyword evidence="7" id="KW-0843">Virulence</keyword>
<dbReference type="SUPFAM" id="SSF53474">
    <property type="entry name" value="alpha/beta-Hydrolases"/>
    <property type="match status" value="1"/>
</dbReference>
<evidence type="ECO:0000256" key="2">
    <source>
        <dbReference type="ARBA" id="ARBA00004613"/>
    </source>
</evidence>
<keyword evidence="8" id="KW-0472">Membrane</keyword>
<dbReference type="AlphaFoldDB" id="A0A2T5IVK9"/>
<evidence type="ECO:0000256" key="5">
    <source>
        <dbReference type="ARBA" id="ARBA00022737"/>
    </source>
</evidence>
<reference evidence="10 11" key="1">
    <citation type="submission" date="2018-04" db="EMBL/GenBank/DDBJ databases">
        <title>Genomic Encyclopedia of Archaeal and Bacterial Type Strains, Phase II (KMG-II): from individual species to whole genera.</title>
        <authorList>
            <person name="Goeker M."/>
        </authorList>
    </citation>
    <scope>NUCLEOTIDE SEQUENCE [LARGE SCALE GENOMIC DNA]</scope>
    <source>
        <strain evidence="10 11">DSM 5822</strain>
    </source>
</reference>
<evidence type="ECO:0000256" key="3">
    <source>
        <dbReference type="ARBA" id="ARBA00022525"/>
    </source>
</evidence>
<comment type="subcellular location">
    <subcellularLocation>
        <location evidence="1">Membrane</location>
    </subcellularLocation>
    <subcellularLocation>
        <location evidence="2">Secreted</location>
    </subcellularLocation>
</comment>
<dbReference type="InterPro" id="IPR001343">
    <property type="entry name" value="Hemolysn_Ca-bd"/>
</dbReference>
<keyword evidence="6" id="KW-0106">Calcium</keyword>
<keyword evidence="11" id="KW-1185">Reference proteome</keyword>
<evidence type="ECO:0000256" key="7">
    <source>
        <dbReference type="ARBA" id="ARBA00023026"/>
    </source>
</evidence>
<evidence type="ECO:0000313" key="11">
    <source>
        <dbReference type="Proteomes" id="UP000244223"/>
    </source>
</evidence>
<evidence type="ECO:0000313" key="10">
    <source>
        <dbReference type="EMBL" id="PTQ87916.1"/>
    </source>
</evidence>
<organism evidence="10 11">
    <name type="scientific">Agitococcus lubricus</name>
    <dbReference type="NCBI Taxonomy" id="1077255"/>
    <lineage>
        <taxon>Bacteria</taxon>
        <taxon>Pseudomonadati</taxon>
        <taxon>Pseudomonadota</taxon>
        <taxon>Gammaproteobacteria</taxon>
        <taxon>Moraxellales</taxon>
        <taxon>Moraxellaceae</taxon>
        <taxon>Agitococcus</taxon>
    </lineage>
</organism>
<accession>A0A2T5IVK9</accession>
<proteinExistence type="predicted"/>
<dbReference type="InterPro" id="IPR003995">
    <property type="entry name" value="RTX_toxin_determinant-A"/>
</dbReference>
<keyword evidence="5" id="KW-0677">Repeat</keyword>